<sequence length="436" mass="47370">MSKRARLRRLLGPTAGLKKAIILTLVGLLCFTLGSSLSFKQVIAPFLDAVAAQAGRWIKPLFPGEDLEIPLHMLGGLLLFLGLALTFFGLRAFVRHLVETLNPSMKSGMADVYLRRQRLSQGPKIVALGGGTGLSTLLRGLKQYSSNITAIVTVSDDGGSSGRLVQDKGMIPPGDIRNCLVALADAEKAMTDLFQHRFKRDSGTLSGHSMGNLLLAALADQAQGDFEKAIEIASDVLAIRGRVVPSTLDRVRLRAVLEDGDEICGETAIAHAGRRIRRVFLEPASVAPHQPAIDAIRDADLVCIGPGSVFTSVVPNLLVPGIAQALKDCRSPRVYICNVMTQPGESDTFTASEHVTSVQVNVEMRIFDYVFVNTGEPSQAAIEKYREVGQHMVDADVDRIRAMGFRPVSGNYISESDFVRHDPMRLAKRLMQMVSR</sequence>
<accession>A0A931LXD8</accession>
<keyword evidence="3" id="KW-1133">Transmembrane helix</keyword>
<gene>
    <name evidence="4" type="ORF">HYR64_10035</name>
</gene>
<dbReference type="NCBIfam" id="TIGR01826">
    <property type="entry name" value="CofD_related"/>
    <property type="match status" value="1"/>
</dbReference>
<dbReference type="PANTHER" id="PTHR30135:SF3">
    <property type="entry name" value="GLUCONEOGENESIS FACTOR-RELATED"/>
    <property type="match status" value="1"/>
</dbReference>
<organism evidence="4 5">
    <name type="scientific">Fimbriimonas ginsengisoli</name>
    <dbReference type="NCBI Taxonomy" id="1005039"/>
    <lineage>
        <taxon>Bacteria</taxon>
        <taxon>Bacillati</taxon>
        <taxon>Armatimonadota</taxon>
        <taxon>Fimbriimonadia</taxon>
        <taxon>Fimbriimonadales</taxon>
        <taxon>Fimbriimonadaceae</taxon>
        <taxon>Fimbriimonas</taxon>
    </lineage>
</organism>
<dbReference type="CDD" id="cd07187">
    <property type="entry name" value="YvcK_like"/>
    <property type="match status" value="1"/>
</dbReference>
<dbReference type="Proteomes" id="UP000727962">
    <property type="component" value="Unassembled WGS sequence"/>
</dbReference>
<dbReference type="GO" id="GO:0008360">
    <property type="term" value="P:regulation of cell shape"/>
    <property type="evidence" value="ECO:0007669"/>
    <property type="project" value="UniProtKB-UniRule"/>
</dbReference>
<keyword evidence="3" id="KW-0472">Membrane</keyword>
<dbReference type="GO" id="GO:0043743">
    <property type="term" value="F:LPPG:FO 2-phospho-L-lactate transferase activity"/>
    <property type="evidence" value="ECO:0007669"/>
    <property type="project" value="InterPro"/>
</dbReference>
<keyword evidence="1 2" id="KW-0963">Cytoplasm</keyword>
<reference evidence="4" key="1">
    <citation type="submission" date="2020-07" db="EMBL/GenBank/DDBJ databases">
        <title>Huge and variable diversity of episymbiotic CPR bacteria and DPANN archaea in groundwater ecosystems.</title>
        <authorList>
            <person name="He C.Y."/>
            <person name="Keren R."/>
            <person name="Whittaker M."/>
            <person name="Farag I.F."/>
            <person name="Doudna J."/>
            <person name="Cate J.H.D."/>
            <person name="Banfield J.F."/>
        </authorList>
    </citation>
    <scope>NUCLEOTIDE SEQUENCE</scope>
    <source>
        <strain evidence="4">NC_groundwater_17_Pr7_B-0.1um_64_12</strain>
    </source>
</reference>
<evidence type="ECO:0000256" key="1">
    <source>
        <dbReference type="ARBA" id="ARBA00022490"/>
    </source>
</evidence>
<feature type="transmembrane region" description="Helical" evidence="3">
    <location>
        <begin position="69"/>
        <end position="90"/>
    </location>
</feature>
<evidence type="ECO:0000256" key="3">
    <source>
        <dbReference type="SAM" id="Phobius"/>
    </source>
</evidence>
<evidence type="ECO:0000256" key="2">
    <source>
        <dbReference type="HAMAP-Rule" id="MF_00973"/>
    </source>
</evidence>
<dbReference type="EMBL" id="JACOSL010000062">
    <property type="protein sequence ID" value="MBI1757432.1"/>
    <property type="molecule type" value="Genomic_DNA"/>
</dbReference>
<dbReference type="HAMAP" id="MF_00973">
    <property type="entry name" value="Gluconeogen_factor"/>
    <property type="match status" value="1"/>
</dbReference>
<name>A0A931LXD8_FIMGI</name>
<keyword evidence="3" id="KW-0812">Transmembrane</keyword>
<dbReference type="SUPFAM" id="SSF142338">
    <property type="entry name" value="CofD-like"/>
    <property type="match status" value="1"/>
</dbReference>
<comment type="function">
    <text evidence="2">Required for morphogenesis under gluconeogenic growth conditions.</text>
</comment>
<proteinExistence type="inferred from homology"/>
<dbReference type="InterPro" id="IPR038136">
    <property type="entry name" value="CofD-like_dom_sf"/>
</dbReference>
<dbReference type="InterPro" id="IPR010119">
    <property type="entry name" value="Gluconeogen_factor"/>
</dbReference>
<dbReference type="PANTHER" id="PTHR30135">
    <property type="entry name" value="UNCHARACTERIZED PROTEIN YVCK-RELATED"/>
    <property type="match status" value="1"/>
</dbReference>
<feature type="transmembrane region" description="Helical" evidence="3">
    <location>
        <begin position="20"/>
        <end position="39"/>
    </location>
</feature>
<evidence type="ECO:0000313" key="5">
    <source>
        <dbReference type="Proteomes" id="UP000727962"/>
    </source>
</evidence>
<comment type="subcellular location">
    <subcellularLocation>
        <location evidence="2">Cytoplasm</location>
    </subcellularLocation>
</comment>
<dbReference type="Gene3D" id="3.40.50.10680">
    <property type="entry name" value="CofD-like domains"/>
    <property type="match status" value="1"/>
</dbReference>
<dbReference type="InterPro" id="IPR002882">
    <property type="entry name" value="CofD"/>
</dbReference>
<dbReference type="GO" id="GO:0005737">
    <property type="term" value="C:cytoplasm"/>
    <property type="evidence" value="ECO:0007669"/>
    <property type="project" value="UniProtKB-SubCell"/>
</dbReference>
<evidence type="ECO:0000313" key="4">
    <source>
        <dbReference type="EMBL" id="MBI1757432.1"/>
    </source>
</evidence>
<comment type="similarity">
    <text evidence="2">Belongs to the gluconeogenesis factor family.</text>
</comment>
<dbReference type="Pfam" id="PF01933">
    <property type="entry name" value="CofD"/>
    <property type="match status" value="1"/>
</dbReference>
<protein>
    <recommendedName>
        <fullName evidence="2">Putative gluconeogenesis factor</fullName>
    </recommendedName>
</protein>
<dbReference type="AlphaFoldDB" id="A0A931LXD8"/>
<comment type="caution">
    <text evidence="4">The sequence shown here is derived from an EMBL/GenBank/DDBJ whole genome shotgun (WGS) entry which is preliminary data.</text>
</comment>